<comment type="caution">
    <text evidence="3">The sequence shown here is derived from an EMBL/GenBank/DDBJ whole genome shotgun (WGS) entry which is preliminary data.</text>
</comment>
<reference evidence="3 4" key="1">
    <citation type="submission" date="2023-08" db="EMBL/GenBank/DDBJ databases">
        <title>Genome sequencing of plant associated microbes to promote plant fitness in Sorghum bicolor and Oryza sativa.</title>
        <authorList>
            <person name="Coleman-Derr D."/>
        </authorList>
    </citation>
    <scope>NUCLEOTIDE SEQUENCE [LARGE SCALE GENOMIC DNA]</scope>
    <source>
        <strain evidence="3 4">SLBN-33</strain>
    </source>
</reference>
<organism evidence="3 4">
    <name type="scientific">Paraburkholderia graminis</name>
    <dbReference type="NCBI Taxonomy" id="60548"/>
    <lineage>
        <taxon>Bacteria</taxon>
        <taxon>Pseudomonadati</taxon>
        <taxon>Pseudomonadota</taxon>
        <taxon>Betaproteobacteria</taxon>
        <taxon>Burkholderiales</taxon>
        <taxon>Burkholderiaceae</taxon>
        <taxon>Paraburkholderia</taxon>
    </lineage>
</organism>
<dbReference type="Proteomes" id="UP001245184">
    <property type="component" value="Unassembled WGS sequence"/>
</dbReference>
<evidence type="ECO:0008006" key="5">
    <source>
        <dbReference type="Google" id="ProtNLM"/>
    </source>
</evidence>
<feature type="region of interest" description="Disordered" evidence="1">
    <location>
        <begin position="46"/>
        <end position="67"/>
    </location>
</feature>
<dbReference type="AlphaFoldDB" id="A0ABD5CJH5"/>
<feature type="compositionally biased region" description="Polar residues" evidence="1">
    <location>
        <begin position="368"/>
        <end position="377"/>
    </location>
</feature>
<keyword evidence="2" id="KW-1133">Transmembrane helix</keyword>
<feature type="compositionally biased region" description="Basic residues" evidence="1">
    <location>
        <begin position="566"/>
        <end position="581"/>
    </location>
</feature>
<sequence>MASAAVGAMRQCGLEKFQWHLTSGAGARSPATAAFFSMADSAVTKQSRPERAASTKRRQATVPTETEKKLARAARSAQRLAQLSDVARDDSTLDLFPDDPTRATLEAMNIDIRQGTLHGFELPDVVLAAVGALDASAEGVSMDGGKAARRTGRGGKSDEPEVVSAQLTGLEIEPPAAVASDAARESSAVDSADGDKLATSALTPAMAAATVARSVTALRQAVEPGGVSVDSAAGDGARQGNAKSGQRLASTERTEAALPGLADATAASPRGGAAVALESGLGLAAGVASSRAADAQARRTAASTDRFASSFADETKPSAIGSARDATATATAGIEAPETKRIGTATASARDTTSTATAAKEALDTKRTVTAPTSARDTTPTATVATEAPETKRTATAPTSARGATSTATAVTEAQRAEPALAAPTAPTAPTAPELDRARATAFADTVDALYGVIADQRRAATDHSRRMKWMLSIVVGALLMTVAIGITQTLLLMRLTRETTAQQHRVEEMRQNQQAAMASLLDTQLAMANAAAAKAASPAVMPTAGAAAAAAPQQATTTPTANGKRAIRTQHAHKPKTATR</sequence>
<feature type="region of interest" description="Disordered" evidence="1">
    <location>
        <begin position="312"/>
        <end position="435"/>
    </location>
</feature>
<dbReference type="EMBL" id="JAVIZN010000002">
    <property type="protein sequence ID" value="MDR6205344.1"/>
    <property type="molecule type" value="Genomic_DNA"/>
</dbReference>
<protein>
    <recommendedName>
        <fullName evidence="5">Cell wall surface anchor family protein</fullName>
    </recommendedName>
</protein>
<gene>
    <name evidence="3" type="ORF">QF025_004064</name>
</gene>
<feature type="transmembrane region" description="Helical" evidence="2">
    <location>
        <begin position="470"/>
        <end position="494"/>
    </location>
</feature>
<feature type="compositionally biased region" description="Low complexity" evidence="1">
    <location>
        <begin position="344"/>
        <end position="359"/>
    </location>
</feature>
<keyword evidence="2" id="KW-0472">Membrane</keyword>
<feature type="compositionally biased region" description="Low complexity" evidence="1">
    <location>
        <begin position="547"/>
        <end position="562"/>
    </location>
</feature>
<keyword evidence="2" id="KW-0812">Transmembrane</keyword>
<name>A0ABD5CJH5_9BURK</name>
<evidence type="ECO:0000313" key="3">
    <source>
        <dbReference type="EMBL" id="MDR6205344.1"/>
    </source>
</evidence>
<evidence type="ECO:0000256" key="1">
    <source>
        <dbReference type="SAM" id="MobiDB-lite"/>
    </source>
</evidence>
<accession>A0ABD5CJH5</accession>
<feature type="compositionally biased region" description="Low complexity" evidence="1">
    <location>
        <begin position="417"/>
        <end position="433"/>
    </location>
</feature>
<proteinExistence type="predicted"/>
<evidence type="ECO:0000313" key="4">
    <source>
        <dbReference type="Proteomes" id="UP001245184"/>
    </source>
</evidence>
<feature type="region of interest" description="Disordered" evidence="1">
    <location>
        <begin position="173"/>
        <end position="193"/>
    </location>
</feature>
<feature type="region of interest" description="Disordered" evidence="1">
    <location>
        <begin position="226"/>
        <end position="253"/>
    </location>
</feature>
<evidence type="ECO:0000256" key="2">
    <source>
        <dbReference type="SAM" id="Phobius"/>
    </source>
</evidence>
<feature type="region of interest" description="Disordered" evidence="1">
    <location>
        <begin position="547"/>
        <end position="581"/>
    </location>
</feature>
<feature type="compositionally biased region" description="Low complexity" evidence="1">
    <location>
        <begin position="378"/>
        <end position="410"/>
    </location>
</feature>